<evidence type="ECO:0000256" key="3">
    <source>
        <dbReference type="SAM" id="SignalP"/>
    </source>
</evidence>
<dbReference type="PANTHER" id="PTHR43649:SF16">
    <property type="entry name" value="SUGAR-BINDING LIPOPROTEIN"/>
    <property type="match status" value="1"/>
</dbReference>
<dbReference type="RefSeq" id="WP_074932098.1">
    <property type="nucleotide sequence ID" value="NZ_FORI01000006.1"/>
</dbReference>
<name>A0A1I3LEJ0_9SPIR</name>
<sequence length="459" mass="50443">MKKSIVVACMALALVSSVFAASKKKSKDAKSIKLGIWPEDTLTADIAMHEEYVKTFNTFFPDITVVPAYYKYATDNFVPLASSGQLPTIYDTWFTEPQKIINQGFAKDITKEVKELGWDKKMNPGVRDLLSKNGKIYGVPRDAYALGLMINVDLFKQAGLVDKDGLPDYPKTWTDLAEKAKIIKEKTGAAGLCLLAKDNAGGWHFTNIAWDFGAVFEVQKKGKWVAQIDTPEVAAAFQYVKDLKWKYDVLTADPTNEDWGTGFRSLGTGVAAMYIAAQDAVNQPTQVNGLPVTSLALEPLPAGPKGQYSLMGGTPYMFSPTATSEQVKACLKYLEIMGKSPSVSNEAIAGMSADAANRMNEGIPVIPPFPAWSDAALEAARDKAEKPYRNVDMRLYQNYYDMVQKSGNVKSEEPMCAQDLYAELTKVLQAVITDKNADIPSLLKKAQKNFQSILDSEVN</sequence>
<dbReference type="PANTHER" id="PTHR43649">
    <property type="entry name" value="ARABINOSE-BINDING PROTEIN-RELATED"/>
    <property type="match status" value="1"/>
</dbReference>
<dbReference type="SUPFAM" id="SSF53850">
    <property type="entry name" value="Periplasmic binding protein-like II"/>
    <property type="match status" value="1"/>
</dbReference>
<evidence type="ECO:0000313" key="5">
    <source>
        <dbReference type="Proteomes" id="UP000182737"/>
    </source>
</evidence>
<dbReference type="OrthoDB" id="9798191at2"/>
<feature type="chain" id="PRO_5010307829" evidence="3">
    <location>
        <begin position="21"/>
        <end position="459"/>
    </location>
</feature>
<dbReference type="EMBL" id="FORI01000006">
    <property type="protein sequence ID" value="SFI82805.1"/>
    <property type="molecule type" value="Genomic_DNA"/>
</dbReference>
<dbReference type="Pfam" id="PF01547">
    <property type="entry name" value="SBP_bac_1"/>
    <property type="match status" value="1"/>
</dbReference>
<keyword evidence="5" id="KW-1185">Reference proteome</keyword>
<keyword evidence="3" id="KW-0732">Signal</keyword>
<dbReference type="GO" id="GO:0042597">
    <property type="term" value="C:periplasmic space"/>
    <property type="evidence" value="ECO:0007669"/>
    <property type="project" value="UniProtKB-SubCell"/>
</dbReference>
<dbReference type="InterPro" id="IPR006059">
    <property type="entry name" value="SBP"/>
</dbReference>
<evidence type="ECO:0000313" key="4">
    <source>
        <dbReference type="EMBL" id="SFI82805.1"/>
    </source>
</evidence>
<accession>A0A1I3LEJ0</accession>
<dbReference type="InterPro" id="IPR050490">
    <property type="entry name" value="Bact_solute-bd_prot1"/>
</dbReference>
<gene>
    <name evidence="4" type="ORF">SAMN04487775_106219</name>
</gene>
<feature type="signal peptide" evidence="3">
    <location>
        <begin position="1"/>
        <end position="20"/>
    </location>
</feature>
<protein>
    <submittedName>
        <fullName evidence="4">Carbohydrate ABC transporter substrate-binding protein, CUT1 family (TC 3.A.1.1.-)</fullName>
    </submittedName>
</protein>
<proteinExistence type="inferred from homology"/>
<comment type="similarity">
    <text evidence="2">Belongs to the bacterial solute-binding protein 1 family.</text>
</comment>
<organism evidence="4 5">
    <name type="scientific">Treponema bryantii</name>
    <dbReference type="NCBI Taxonomy" id="163"/>
    <lineage>
        <taxon>Bacteria</taxon>
        <taxon>Pseudomonadati</taxon>
        <taxon>Spirochaetota</taxon>
        <taxon>Spirochaetia</taxon>
        <taxon>Spirochaetales</taxon>
        <taxon>Treponemataceae</taxon>
        <taxon>Treponema</taxon>
    </lineage>
</organism>
<dbReference type="AlphaFoldDB" id="A0A1I3LEJ0"/>
<comment type="subcellular location">
    <subcellularLocation>
        <location evidence="1">Periplasm</location>
    </subcellularLocation>
</comment>
<reference evidence="5" key="1">
    <citation type="submission" date="2016-10" db="EMBL/GenBank/DDBJ databases">
        <authorList>
            <person name="Varghese N."/>
            <person name="Submissions S."/>
        </authorList>
    </citation>
    <scope>NUCLEOTIDE SEQUENCE [LARGE SCALE GENOMIC DNA]</scope>
    <source>
        <strain evidence="5">XBD1002</strain>
    </source>
</reference>
<dbReference type="Proteomes" id="UP000182737">
    <property type="component" value="Unassembled WGS sequence"/>
</dbReference>
<dbReference type="Gene3D" id="3.40.190.10">
    <property type="entry name" value="Periplasmic binding protein-like II"/>
    <property type="match status" value="1"/>
</dbReference>
<evidence type="ECO:0000256" key="2">
    <source>
        <dbReference type="ARBA" id="ARBA00008520"/>
    </source>
</evidence>
<evidence type="ECO:0000256" key="1">
    <source>
        <dbReference type="ARBA" id="ARBA00004418"/>
    </source>
</evidence>